<evidence type="ECO:0008006" key="3">
    <source>
        <dbReference type="Google" id="ProtNLM"/>
    </source>
</evidence>
<dbReference type="InterPro" id="IPR011008">
    <property type="entry name" value="Dimeric_a/b-barrel"/>
</dbReference>
<dbReference type="HOGENOM" id="CLU_1188956_0_0_11"/>
<evidence type="ECO:0000313" key="1">
    <source>
        <dbReference type="EMBL" id="CCM65100.1"/>
    </source>
</evidence>
<dbReference type="RefSeq" id="WP_012229568.1">
    <property type="nucleotide sequence ID" value="NZ_HG422565.1"/>
</dbReference>
<dbReference type="STRING" id="1229780.BN381_60004"/>
<proteinExistence type="predicted"/>
<dbReference type="eggNOG" id="ENOG5033WZ6">
    <property type="taxonomic scope" value="Bacteria"/>
</dbReference>
<organism evidence="1 2">
    <name type="scientific">Candidatus Neomicrothrix parvicella RN1</name>
    <dbReference type="NCBI Taxonomy" id="1229780"/>
    <lineage>
        <taxon>Bacteria</taxon>
        <taxon>Bacillati</taxon>
        <taxon>Actinomycetota</taxon>
        <taxon>Acidimicrobiia</taxon>
        <taxon>Acidimicrobiales</taxon>
        <taxon>Microthrixaceae</taxon>
        <taxon>Candidatus Neomicrothrix</taxon>
    </lineage>
</organism>
<comment type="caution">
    <text evidence="1">The sequence shown here is derived from an EMBL/GenBank/DDBJ whole genome shotgun (WGS) entry which is preliminary data.</text>
</comment>
<name>R4Z354_9ACTN</name>
<dbReference type="Proteomes" id="UP000018291">
    <property type="component" value="Unassembled WGS sequence"/>
</dbReference>
<gene>
    <name evidence="1" type="ORF">BN381_60004</name>
</gene>
<dbReference type="SUPFAM" id="SSF54909">
    <property type="entry name" value="Dimeric alpha+beta barrel"/>
    <property type="match status" value="1"/>
</dbReference>
<keyword evidence="2" id="KW-1185">Reference proteome</keyword>
<dbReference type="EMBL" id="CANL01000056">
    <property type="protein sequence ID" value="CCM65100.1"/>
    <property type="molecule type" value="Genomic_DNA"/>
</dbReference>
<evidence type="ECO:0000313" key="2">
    <source>
        <dbReference type="Proteomes" id="UP000018291"/>
    </source>
</evidence>
<dbReference type="OrthoDB" id="3519756at2"/>
<sequence>MSRVYIHEEVAISGANRSRYQHHMTANWWPDNGPARRQLCFGVFSVVGSTGTWPSVVNLWEYAGWDDLAHNFGHELVGPSHQDPNLVRWWEAAAKFRHGGFDRIAVAPEWSPGIEAHLRNGWSAGGYLHEWWRCPVGRSAEMIEALRELVEHYGRQGLSLALALSTAMGDDSECLMLWGFDTWETWADFESSRAGDAELRGWGGRHERLISGRRSSLLVDAELSPLRTGRQPQVEDRRMLNDGVEAT</sequence>
<dbReference type="AlphaFoldDB" id="R4Z354"/>
<reference evidence="1 2" key="1">
    <citation type="journal article" date="2013" name="ISME J.">
        <title>Metabolic model for the filamentous 'Candidatus Microthrix parvicella' based on genomic and metagenomic analyses.</title>
        <authorList>
            <person name="Jon McIlroy S."/>
            <person name="Kristiansen R."/>
            <person name="Albertsen M."/>
            <person name="Michael Karst S."/>
            <person name="Rossetti S."/>
            <person name="Lund Nielsen J."/>
            <person name="Tandoi V."/>
            <person name="James Seviour R."/>
            <person name="Nielsen P.H."/>
        </authorList>
    </citation>
    <scope>NUCLEOTIDE SEQUENCE [LARGE SCALE GENOMIC DNA]</scope>
    <source>
        <strain evidence="1 2">RN1</strain>
    </source>
</reference>
<accession>R4Z354</accession>
<protein>
    <recommendedName>
        <fullName evidence="3">NIPSNAP family containing protein</fullName>
    </recommendedName>
</protein>